<reference evidence="10 11" key="1">
    <citation type="journal article" date="2011" name="Proc. Natl. Acad. Sci. U.S.A.">
        <title>Genome and transcriptome analyses of the mountain pine beetle-fungal symbiont Grosmannia clavigera, a lodgepole pine pathogen.</title>
        <authorList>
            <person name="DiGuistini S."/>
            <person name="Wang Y."/>
            <person name="Liao N.Y."/>
            <person name="Taylor G."/>
            <person name="Tanguay P."/>
            <person name="Feau N."/>
            <person name="Henrissat B."/>
            <person name="Chan S.K."/>
            <person name="Hesse-Orce U."/>
            <person name="Alamouti S.M."/>
            <person name="Tsui C.K.M."/>
            <person name="Docking R.T."/>
            <person name="Levasseur A."/>
            <person name="Haridas S."/>
            <person name="Robertson G."/>
            <person name="Birol I."/>
            <person name="Holt R.A."/>
            <person name="Marra M.A."/>
            <person name="Hamelin R.C."/>
            <person name="Hirst M."/>
            <person name="Jones S.J.M."/>
            <person name="Bohlmann J."/>
            <person name="Breuil C."/>
        </authorList>
    </citation>
    <scope>NUCLEOTIDE SEQUENCE [LARGE SCALE GENOMIC DNA]</scope>
    <source>
        <strain evidence="11">kw1407 / UAMH 11150</strain>
    </source>
</reference>
<sequence length="665" mass="73868">MGNPAPQQATAAAAGSSAAAATAAGQPAITGTGALPFENLPSAGMLFQPILRPVPQFLSEVRADLDQPVHLDITPRGLDNPMMLCYRNSVLVALLNTNRILTFLHTHMRQARRFYSHHQVSGHLLTRLYHLAVAYWDRNGQHPMSPSDNYERLVTLFWRACKADSVMVDNSGVQHVVECWLTLCNQQPGQNGAVELFRRQQDAIDLFKWIWDTVIYQLSWHPEQYGNGQALHNFSSMFAVCLTTRYVCHLCNNRVRLRRQETETSLSIPISIPGRPPRPGARTQRLVDLLERELNVELADGKRCDRCQQTAKPGMALKRLQATPEVLTIQLMRLHWNPQANTTTKMHDVVDFPQFLDVSRWLEPHVYGSQSRVLYRLAAVISHSGNGQGGHYVTFVRRQEAIRTFAQLSDPTVVWTAKQADEQLQRTINDTMRQEGVLRPGSDQVIGQSTGPFDDHWPVPDKKRVCELEALDSGWLRISDTQVADNVPFRKVNNTSRDVDHQVGSADWFDPILLLYEKMVEEFHDDPIVGERVFQQPMNAGAGHDNDVPPTDQGVPAVVVGEPAWVFADNCNPDGGDGNGGDGGDGGDGGSAMQGIVGGDKAKPAVLATPEPAKKSFKNSPKKGLKKSPKSTPKNSPQKISKRKQPTGKSAELAKKRRDSRLKQL</sequence>
<feature type="domain" description="USP" evidence="9">
    <location>
        <begin position="76"/>
        <end position="519"/>
    </location>
</feature>
<evidence type="ECO:0000256" key="7">
    <source>
        <dbReference type="ARBA" id="ARBA00022807"/>
    </source>
</evidence>
<keyword evidence="7" id="KW-0788">Thiol protease</keyword>
<dbReference type="InterPro" id="IPR038765">
    <property type="entry name" value="Papain-like_cys_pep_sf"/>
</dbReference>
<feature type="compositionally biased region" description="Basic residues" evidence="8">
    <location>
        <begin position="615"/>
        <end position="629"/>
    </location>
</feature>
<evidence type="ECO:0000256" key="5">
    <source>
        <dbReference type="ARBA" id="ARBA00022786"/>
    </source>
</evidence>
<feature type="compositionally biased region" description="Gly residues" evidence="8">
    <location>
        <begin position="575"/>
        <end position="598"/>
    </location>
</feature>
<evidence type="ECO:0000256" key="3">
    <source>
        <dbReference type="ARBA" id="ARBA00012759"/>
    </source>
</evidence>
<dbReference type="GO" id="GO:0005634">
    <property type="term" value="C:nucleus"/>
    <property type="evidence" value="ECO:0007669"/>
    <property type="project" value="TreeGrafter"/>
</dbReference>
<evidence type="ECO:0000256" key="8">
    <source>
        <dbReference type="SAM" id="MobiDB-lite"/>
    </source>
</evidence>
<feature type="compositionally biased region" description="Low complexity" evidence="8">
    <location>
        <begin position="630"/>
        <end position="639"/>
    </location>
</feature>
<dbReference type="GeneID" id="25975336"/>
<keyword evidence="5" id="KW-0833">Ubl conjugation pathway</keyword>
<accession>F0XJM4</accession>
<dbReference type="InParanoid" id="F0XJM4"/>
<dbReference type="InterPro" id="IPR028889">
    <property type="entry name" value="USP"/>
</dbReference>
<gene>
    <name evidence="10" type="ORF">CMQ_2356</name>
</gene>
<dbReference type="GO" id="GO:0004843">
    <property type="term" value="F:cysteine-type deubiquitinase activity"/>
    <property type="evidence" value="ECO:0007669"/>
    <property type="project" value="UniProtKB-EC"/>
</dbReference>
<dbReference type="STRING" id="655863.F0XJM4"/>
<dbReference type="AlphaFoldDB" id="F0XJM4"/>
<feature type="compositionally biased region" description="Basic residues" evidence="8">
    <location>
        <begin position="655"/>
        <end position="665"/>
    </location>
</feature>
<dbReference type="GO" id="GO:0006508">
    <property type="term" value="P:proteolysis"/>
    <property type="evidence" value="ECO:0007669"/>
    <property type="project" value="UniProtKB-KW"/>
</dbReference>
<comment type="catalytic activity">
    <reaction evidence="1">
        <text>Thiol-dependent hydrolysis of ester, thioester, amide, peptide and isopeptide bonds formed by the C-terminal Gly of ubiquitin (a 76-residue protein attached to proteins as an intracellular targeting signal).</text>
        <dbReference type="EC" id="3.4.19.12"/>
    </reaction>
</comment>
<evidence type="ECO:0000259" key="9">
    <source>
        <dbReference type="PROSITE" id="PS50235"/>
    </source>
</evidence>
<dbReference type="GO" id="GO:0005829">
    <property type="term" value="C:cytosol"/>
    <property type="evidence" value="ECO:0007669"/>
    <property type="project" value="TreeGrafter"/>
</dbReference>
<protein>
    <recommendedName>
        <fullName evidence="3">ubiquitinyl hydrolase 1</fullName>
        <ecNumber evidence="3">3.4.19.12</ecNumber>
    </recommendedName>
</protein>
<dbReference type="OrthoDB" id="289038at2759"/>
<dbReference type="EC" id="3.4.19.12" evidence="3"/>
<dbReference type="SUPFAM" id="SSF54001">
    <property type="entry name" value="Cysteine proteinases"/>
    <property type="match status" value="1"/>
</dbReference>
<dbReference type="PANTHER" id="PTHR24006">
    <property type="entry name" value="UBIQUITIN CARBOXYL-TERMINAL HYDROLASE"/>
    <property type="match status" value="1"/>
</dbReference>
<name>F0XJM4_GROCL</name>
<evidence type="ECO:0000313" key="10">
    <source>
        <dbReference type="EMBL" id="EFX02307.1"/>
    </source>
</evidence>
<proteinExistence type="inferred from homology"/>
<dbReference type="EMBL" id="GL629782">
    <property type="protein sequence ID" value="EFX02307.1"/>
    <property type="molecule type" value="Genomic_DNA"/>
</dbReference>
<evidence type="ECO:0000256" key="4">
    <source>
        <dbReference type="ARBA" id="ARBA00022670"/>
    </source>
</evidence>
<organism evidence="11">
    <name type="scientific">Grosmannia clavigera (strain kw1407 / UAMH 11150)</name>
    <name type="common">Blue stain fungus</name>
    <name type="synonym">Graphiocladiella clavigera</name>
    <dbReference type="NCBI Taxonomy" id="655863"/>
    <lineage>
        <taxon>Eukaryota</taxon>
        <taxon>Fungi</taxon>
        <taxon>Dikarya</taxon>
        <taxon>Ascomycota</taxon>
        <taxon>Pezizomycotina</taxon>
        <taxon>Sordariomycetes</taxon>
        <taxon>Sordariomycetidae</taxon>
        <taxon>Ophiostomatales</taxon>
        <taxon>Ophiostomataceae</taxon>
        <taxon>Leptographium</taxon>
    </lineage>
</organism>
<dbReference type="PROSITE" id="PS00973">
    <property type="entry name" value="USP_2"/>
    <property type="match status" value="1"/>
</dbReference>
<feature type="region of interest" description="Disordered" evidence="8">
    <location>
        <begin position="567"/>
        <end position="665"/>
    </location>
</feature>
<dbReference type="Proteomes" id="UP000007796">
    <property type="component" value="Unassembled WGS sequence"/>
</dbReference>
<keyword evidence="4" id="KW-0645">Protease</keyword>
<dbReference type="InterPro" id="IPR050164">
    <property type="entry name" value="Peptidase_C19"/>
</dbReference>
<dbReference type="InterPro" id="IPR001394">
    <property type="entry name" value="Peptidase_C19_UCH"/>
</dbReference>
<evidence type="ECO:0000256" key="2">
    <source>
        <dbReference type="ARBA" id="ARBA00009085"/>
    </source>
</evidence>
<evidence type="ECO:0000256" key="6">
    <source>
        <dbReference type="ARBA" id="ARBA00022801"/>
    </source>
</evidence>
<dbReference type="RefSeq" id="XP_014171789.1">
    <property type="nucleotide sequence ID" value="XM_014316314.1"/>
</dbReference>
<dbReference type="CDD" id="cd02257">
    <property type="entry name" value="Peptidase_C19"/>
    <property type="match status" value="1"/>
</dbReference>
<dbReference type="Gene3D" id="3.90.70.10">
    <property type="entry name" value="Cysteine proteinases"/>
    <property type="match status" value="1"/>
</dbReference>
<dbReference type="eggNOG" id="KOG1866">
    <property type="taxonomic scope" value="Eukaryota"/>
</dbReference>
<dbReference type="GO" id="GO:0016579">
    <property type="term" value="P:protein deubiquitination"/>
    <property type="evidence" value="ECO:0007669"/>
    <property type="project" value="InterPro"/>
</dbReference>
<dbReference type="Pfam" id="PF00443">
    <property type="entry name" value="UCH"/>
    <property type="match status" value="1"/>
</dbReference>
<dbReference type="InterPro" id="IPR018200">
    <property type="entry name" value="USP_CS"/>
</dbReference>
<evidence type="ECO:0000313" key="11">
    <source>
        <dbReference type="Proteomes" id="UP000007796"/>
    </source>
</evidence>
<comment type="similarity">
    <text evidence="2">Belongs to the peptidase C19 family.</text>
</comment>
<evidence type="ECO:0000256" key="1">
    <source>
        <dbReference type="ARBA" id="ARBA00000707"/>
    </source>
</evidence>
<keyword evidence="6" id="KW-0378">Hydrolase</keyword>
<keyword evidence="11" id="KW-1185">Reference proteome</keyword>
<dbReference type="PROSITE" id="PS50235">
    <property type="entry name" value="USP_3"/>
    <property type="match status" value="1"/>
</dbReference>
<dbReference type="PANTHER" id="PTHR24006:SF888">
    <property type="entry name" value="UBIQUITIN CARBOXYL-TERMINAL HYDROLASE 30"/>
    <property type="match status" value="1"/>
</dbReference>
<dbReference type="HOGENOM" id="CLU_412801_0_0_1"/>